<proteinExistence type="predicted"/>
<reference evidence="2 3" key="1">
    <citation type="submission" date="2024-01" db="EMBL/GenBank/DDBJ databases">
        <title>The genomes of 5 underutilized Papilionoideae crops provide insights into root nodulation and disease resistance.</title>
        <authorList>
            <person name="Yuan L."/>
        </authorList>
    </citation>
    <scope>NUCLEOTIDE SEQUENCE [LARGE SCALE GENOMIC DNA]</scope>
    <source>
        <strain evidence="2">LY-2023</strain>
        <tissue evidence="2">Leaf</tissue>
    </source>
</reference>
<feature type="region of interest" description="Disordered" evidence="1">
    <location>
        <begin position="92"/>
        <end position="122"/>
    </location>
</feature>
<evidence type="ECO:0000313" key="2">
    <source>
        <dbReference type="EMBL" id="KAK7302114.1"/>
    </source>
</evidence>
<dbReference type="Proteomes" id="UP001359559">
    <property type="component" value="Unassembled WGS sequence"/>
</dbReference>
<feature type="compositionally biased region" description="Acidic residues" evidence="1">
    <location>
        <begin position="107"/>
        <end position="122"/>
    </location>
</feature>
<dbReference type="EMBL" id="JAYKXN010000003">
    <property type="protein sequence ID" value="KAK7302114.1"/>
    <property type="molecule type" value="Genomic_DNA"/>
</dbReference>
<comment type="caution">
    <text evidence="2">The sequence shown here is derived from an EMBL/GenBank/DDBJ whole genome shotgun (WGS) entry which is preliminary data.</text>
</comment>
<organism evidence="2 3">
    <name type="scientific">Clitoria ternatea</name>
    <name type="common">Butterfly pea</name>
    <dbReference type="NCBI Taxonomy" id="43366"/>
    <lineage>
        <taxon>Eukaryota</taxon>
        <taxon>Viridiplantae</taxon>
        <taxon>Streptophyta</taxon>
        <taxon>Embryophyta</taxon>
        <taxon>Tracheophyta</taxon>
        <taxon>Spermatophyta</taxon>
        <taxon>Magnoliopsida</taxon>
        <taxon>eudicotyledons</taxon>
        <taxon>Gunneridae</taxon>
        <taxon>Pentapetalae</taxon>
        <taxon>rosids</taxon>
        <taxon>fabids</taxon>
        <taxon>Fabales</taxon>
        <taxon>Fabaceae</taxon>
        <taxon>Papilionoideae</taxon>
        <taxon>50 kb inversion clade</taxon>
        <taxon>NPAAA clade</taxon>
        <taxon>indigoferoid/millettioid clade</taxon>
        <taxon>Phaseoleae</taxon>
        <taxon>Clitoria</taxon>
    </lineage>
</organism>
<protein>
    <submittedName>
        <fullName evidence="2">Uncharacterized protein</fullName>
    </submittedName>
</protein>
<evidence type="ECO:0000313" key="3">
    <source>
        <dbReference type="Proteomes" id="UP001359559"/>
    </source>
</evidence>
<evidence type="ECO:0000256" key="1">
    <source>
        <dbReference type="SAM" id="MobiDB-lite"/>
    </source>
</evidence>
<keyword evidence="3" id="KW-1185">Reference proteome</keyword>
<feature type="region of interest" description="Disordered" evidence="1">
    <location>
        <begin position="1"/>
        <end position="28"/>
    </location>
</feature>
<dbReference type="AlphaFoldDB" id="A0AAN9JPV2"/>
<accession>A0AAN9JPV2</accession>
<sequence>MPQGSKRPRQPNPTSFAPPPPIGAGTSSDISMVIQELQVMKKMQLRTNDLVLNHDLMLRKIATTLNVDHTEEMGVPPDRDLWLASIGFTIPPDDTPLAAEFPPYPEQDNDESMNEENKEEDD</sequence>
<name>A0AAN9JPV2_CLITE</name>
<gene>
    <name evidence="2" type="ORF">RJT34_12994</name>
</gene>